<evidence type="ECO:0000256" key="3">
    <source>
        <dbReference type="ARBA" id="ARBA00023125"/>
    </source>
</evidence>
<dbReference type="Proteomes" id="UP000198970">
    <property type="component" value="Chromosome I"/>
</dbReference>
<gene>
    <name evidence="10" type="ORF">SAMN02745906_3528</name>
</gene>
<dbReference type="PANTHER" id="PTHR48111">
    <property type="entry name" value="REGULATOR OF RPOS"/>
    <property type="match status" value="1"/>
</dbReference>
<evidence type="ECO:0000256" key="5">
    <source>
        <dbReference type="ARBA" id="ARBA00024867"/>
    </source>
</evidence>
<protein>
    <recommendedName>
        <fullName evidence="1">Stage 0 sporulation protein A homolog</fullName>
    </recommendedName>
</protein>
<dbReference type="SMART" id="SM00862">
    <property type="entry name" value="Trans_reg_C"/>
    <property type="match status" value="1"/>
</dbReference>
<evidence type="ECO:0000256" key="6">
    <source>
        <dbReference type="PROSITE-ProRule" id="PRU00169"/>
    </source>
</evidence>
<keyword evidence="6" id="KW-0597">Phosphoprotein</keyword>
<keyword evidence="2" id="KW-0805">Transcription regulation</keyword>
<reference evidence="10 11" key="1">
    <citation type="submission" date="2016-10" db="EMBL/GenBank/DDBJ databases">
        <authorList>
            <person name="Varghese N."/>
            <person name="Submissions S."/>
        </authorList>
    </citation>
    <scope>NUCLEOTIDE SEQUENCE [LARGE SCALE GENOMIC DNA]</scope>
    <source>
        <strain evidence="10 11">ATCC 19403</strain>
    </source>
</reference>
<keyword evidence="3 7" id="KW-0238">DNA-binding</keyword>
<dbReference type="GO" id="GO:0003677">
    <property type="term" value="F:DNA binding"/>
    <property type="evidence" value="ECO:0007669"/>
    <property type="project" value="UniProtKB-KW"/>
</dbReference>
<dbReference type="SMART" id="SM00448">
    <property type="entry name" value="REC"/>
    <property type="match status" value="1"/>
</dbReference>
<feature type="domain" description="Response regulatory" evidence="8">
    <location>
        <begin position="6"/>
        <end position="120"/>
    </location>
</feature>
<feature type="domain" description="OmpR/PhoB-type" evidence="9">
    <location>
        <begin position="131"/>
        <end position="232"/>
    </location>
</feature>
<evidence type="ECO:0000256" key="2">
    <source>
        <dbReference type="ARBA" id="ARBA00023015"/>
    </source>
</evidence>
<dbReference type="InterPro" id="IPR036388">
    <property type="entry name" value="WH-like_DNA-bd_sf"/>
</dbReference>
<dbReference type="Pfam" id="PF00486">
    <property type="entry name" value="Trans_reg_C"/>
    <property type="match status" value="1"/>
</dbReference>
<evidence type="ECO:0000313" key="10">
    <source>
        <dbReference type="EMBL" id="SET97076.1"/>
    </source>
</evidence>
<dbReference type="PROSITE" id="PS50110">
    <property type="entry name" value="RESPONSE_REGULATORY"/>
    <property type="match status" value="1"/>
</dbReference>
<sequence>MYHNKKILLVDDEAGLLDMLKITLKKERFTDITCAYTAKEALNLVKNTNFDLLVLDVMLPDLSGFELCSQIRQFSFAPIIFLTACAGDLDKVTGLALGGDDYITKPFNPLEVTARIKAILRRQTQYAESAAKINHFDYGLFQVNLDNATLMLEGNLVECTAKEFELLCFFCKHPNYVFTSAQIYEAVWEALGYGEEKTVTMHISKLRKKLGDDAKNPSIILNLRGLGYKFVPPKKV</sequence>
<keyword evidence="11" id="KW-1185">Reference proteome</keyword>
<dbReference type="PROSITE" id="PS51755">
    <property type="entry name" value="OMPR_PHOB"/>
    <property type="match status" value="1"/>
</dbReference>
<feature type="DNA-binding region" description="OmpR/PhoB-type" evidence="7">
    <location>
        <begin position="131"/>
        <end position="232"/>
    </location>
</feature>
<dbReference type="Gene3D" id="1.10.10.10">
    <property type="entry name" value="Winged helix-like DNA-binding domain superfamily/Winged helix DNA-binding domain"/>
    <property type="match status" value="1"/>
</dbReference>
<dbReference type="SUPFAM" id="SSF52172">
    <property type="entry name" value="CheY-like"/>
    <property type="match status" value="1"/>
</dbReference>
<dbReference type="Gene3D" id="3.40.50.2300">
    <property type="match status" value="1"/>
</dbReference>
<evidence type="ECO:0000313" key="11">
    <source>
        <dbReference type="Proteomes" id="UP000198970"/>
    </source>
</evidence>
<keyword evidence="4" id="KW-0804">Transcription</keyword>
<dbReference type="RefSeq" id="WP_242941286.1">
    <property type="nucleotide sequence ID" value="NZ_LT630003.1"/>
</dbReference>
<evidence type="ECO:0000256" key="4">
    <source>
        <dbReference type="ARBA" id="ARBA00023163"/>
    </source>
</evidence>
<evidence type="ECO:0000259" key="8">
    <source>
        <dbReference type="PROSITE" id="PS50110"/>
    </source>
</evidence>
<dbReference type="InterPro" id="IPR011006">
    <property type="entry name" value="CheY-like_superfamily"/>
</dbReference>
<dbReference type="InterPro" id="IPR016032">
    <property type="entry name" value="Sig_transdc_resp-reg_C-effctor"/>
</dbReference>
<organism evidence="10 11">
    <name type="scientific">Lacrimispora sphenoides JCM 1415</name>
    <dbReference type="NCBI Taxonomy" id="1297793"/>
    <lineage>
        <taxon>Bacteria</taxon>
        <taxon>Bacillati</taxon>
        <taxon>Bacillota</taxon>
        <taxon>Clostridia</taxon>
        <taxon>Lachnospirales</taxon>
        <taxon>Lachnospiraceae</taxon>
        <taxon>Lacrimispora</taxon>
    </lineage>
</organism>
<proteinExistence type="predicted"/>
<feature type="modified residue" description="4-aspartylphosphate" evidence="6">
    <location>
        <position position="56"/>
    </location>
</feature>
<evidence type="ECO:0000256" key="7">
    <source>
        <dbReference type="PROSITE-ProRule" id="PRU01091"/>
    </source>
</evidence>
<dbReference type="CDD" id="cd00383">
    <property type="entry name" value="trans_reg_C"/>
    <property type="match status" value="1"/>
</dbReference>
<name>A0ABY1CEA4_9FIRM</name>
<comment type="function">
    <text evidence="5">May play the central regulatory role in sporulation. It may be an element of the effector pathway responsible for the activation of sporulation genes in response to nutritional stress. Spo0A may act in concert with spo0H (a sigma factor) to control the expression of some genes that are critical to the sporulation process.</text>
</comment>
<dbReference type="SUPFAM" id="SSF46894">
    <property type="entry name" value="C-terminal effector domain of the bipartite response regulators"/>
    <property type="match status" value="1"/>
</dbReference>
<evidence type="ECO:0000256" key="1">
    <source>
        <dbReference type="ARBA" id="ARBA00018672"/>
    </source>
</evidence>
<dbReference type="PANTHER" id="PTHR48111:SF52">
    <property type="entry name" value="TRANSCRIPTIONAL REGULATORY PROTEIN YVRH"/>
    <property type="match status" value="1"/>
</dbReference>
<dbReference type="Gene3D" id="6.10.250.690">
    <property type="match status" value="1"/>
</dbReference>
<dbReference type="InterPro" id="IPR001789">
    <property type="entry name" value="Sig_transdc_resp-reg_receiver"/>
</dbReference>
<dbReference type="Pfam" id="PF00072">
    <property type="entry name" value="Response_reg"/>
    <property type="match status" value="1"/>
</dbReference>
<dbReference type="InterPro" id="IPR001867">
    <property type="entry name" value="OmpR/PhoB-type_DNA-bd"/>
</dbReference>
<dbReference type="InterPro" id="IPR039420">
    <property type="entry name" value="WalR-like"/>
</dbReference>
<dbReference type="EMBL" id="LT630003">
    <property type="protein sequence ID" value="SET97076.1"/>
    <property type="molecule type" value="Genomic_DNA"/>
</dbReference>
<evidence type="ECO:0000259" key="9">
    <source>
        <dbReference type="PROSITE" id="PS51755"/>
    </source>
</evidence>
<accession>A0ABY1CEA4</accession>